<keyword evidence="1" id="KW-0472">Membrane</keyword>
<name>A0A6J1C244_MOMCH</name>
<dbReference type="Gene3D" id="3.60.21.70">
    <property type="entry name" value="PhoD-like phosphatase"/>
    <property type="match status" value="1"/>
</dbReference>
<evidence type="ECO:0000313" key="7">
    <source>
        <dbReference type="RefSeq" id="XP_022135936.1"/>
    </source>
</evidence>
<dbReference type="OrthoDB" id="10266805at2759"/>
<evidence type="ECO:0000256" key="1">
    <source>
        <dbReference type="SAM" id="Phobius"/>
    </source>
</evidence>
<dbReference type="KEGG" id="mcha:111007748"/>
<dbReference type="RefSeq" id="XP_022135936.1">
    <property type="nucleotide sequence ID" value="XM_022280244.1"/>
</dbReference>
<keyword evidence="1" id="KW-0812">Transmembrane</keyword>
<dbReference type="InterPro" id="IPR029052">
    <property type="entry name" value="Metallo-depent_PP-like"/>
</dbReference>
<reference evidence="4 5" key="1">
    <citation type="submission" date="2025-04" db="UniProtKB">
        <authorList>
            <consortium name="RefSeq"/>
        </authorList>
    </citation>
    <scope>IDENTIFICATION</scope>
    <source>
        <strain evidence="4 5">OHB3-1</strain>
    </source>
</reference>
<keyword evidence="3" id="KW-1185">Reference proteome</keyword>
<gene>
    <name evidence="4 5 6 7" type="primary">LOC111007748</name>
</gene>
<accession>A0A6J1C244</accession>
<dbReference type="AlphaFoldDB" id="A0A6J1C244"/>
<evidence type="ECO:0000259" key="2">
    <source>
        <dbReference type="Pfam" id="PF09423"/>
    </source>
</evidence>
<dbReference type="InterPro" id="IPR018946">
    <property type="entry name" value="PhoD-like_MPP"/>
</dbReference>
<evidence type="ECO:0000313" key="4">
    <source>
        <dbReference type="RefSeq" id="XP_022135913.1"/>
    </source>
</evidence>
<dbReference type="PANTHER" id="PTHR33987">
    <property type="entry name" value="CALCINEURIN-LIKE METALLO-PHOSPHOESTERASE SUPERFAMILY PROTEIN"/>
    <property type="match status" value="1"/>
</dbReference>
<dbReference type="RefSeq" id="XP_022135930.1">
    <property type="nucleotide sequence ID" value="XM_022280238.1"/>
</dbReference>
<organism evidence="3 7">
    <name type="scientific">Momordica charantia</name>
    <name type="common">Bitter gourd</name>
    <name type="synonym">Balsam pear</name>
    <dbReference type="NCBI Taxonomy" id="3673"/>
    <lineage>
        <taxon>Eukaryota</taxon>
        <taxon>Viridiplantae</taxon>
        <taxon>Streptophyta</taxon>
        <taxon>Embryophyta</taxon>
        <taxon>Tracheophyta</taxon>
        <taxon>Spermatophyta</taxon>
        <taxon>Magnoliopsida</taxon>
        <taxon>eudicotyledons</taxon>
        <taxon>Gunneridae</taxon>
        <taxon>Pentapetalae</taxon>
        <taxon>rosids</taxon>
        <taxon>fabids</taxon>
        <taxon>Cucurbitales</taxon>
        <taxon>Cucurbitaceae</taxon>
        <taxon>Momordiceae</taxon>
        <taxon>Momordica</taxon>
    </lineage>
</organism>
<feature type="domain" description="PhoD-like phosphatase metallophosphatase" evidence="2">
    <location>
        <begin position="49"/>
        <end position="302"/>
    </location>
</feature>
<protein>
    <submittedName>
        <fullName evidence="4 5">Uncharacterized protein LOC111007748</fullName>
    </submittedName>
</protein>
<dbReference type="InterPro" id="IPR038607">
    <property type="entry name" value="PhoD-like_sf"/>
</dbReference>
<keyword evidence="1" id="KW-1133">Transmembrane helix</keyword>
<dbReference type="GeneID" id="111007748"/>
<evidence type="ECO:0000313" key="6">
    <source>
        <dbReference type="RefSeq" id="XP_022135930.1"/>
    </source>
</evidence>
<dbReference type="CDD" id="cd07389">
    <property type="entry name" value="MPP_PhoD"/>
    <property type="match status" value="1"/>
</dbReference>
<evidence type="ECO:0000313" key="5">
    <source>
        <dbReference type="RefSeq" id="XP_022135921.1"/>
    </source>
</evidence>
<dbReference type="PANTHER" id="PTHR33987:SF1">
    <property type="entry name" value="CALCINEURIN-LIKE METALLO-PHOSPHOESTERASE SUPERFAMILY PROTEIN"/>
    <property type="match status" value="1"/>
</dbReference>
<feature type="transmembrane region" description="Helical" evidence="1">
    <location>
        <begin position="428"/>
        <end position="454"/>
    </location>
</feature>
<dbReference type="Proteomes" id="UP000504603">
    <property type="component" value="Unplaced"/>
</dbReference>
<dbReference type="Pfam" id="PF09423">
    <property type="entry name" value="PhoD"/>
    <property type="match status" value="1"/>
</dbReference>
<dbReference type="RefSeq" id="XP_022135921.1">
    <property type="nucleotide sequence ID" value="XM_022280229.1"/>
</dbReference>
<dbReference type="SUPFAM" id="SSF56300">
    <property type="entry name" value="Metallo-dependent phosphatases"/>
    <property type="match status" value="1"/>
</dbReference>
<evidence type="ECO:0000313" key="3">
    <source>
        <dbReference type="Proteomes" id="UP000504603"/>
    </source>
</evidence>
<proteinExistence type="predicted"/>
<dbReference type="RefSeq" id="XP_022135913.1">
    <property type="nucleotide sequence ID" value="XM_022280221.1"/>
</dbReference>
<sequence>MGIERRWRWWRVFIVIGVAVTGFRFPGSSASQTEQQKQKDPHAVVSRIAFGSCANQDAPQPIWNSIINFDPQVFIWLGDNIYGDIRRPFKLLGRERTAGPWKNVPRFAPSSEQEMVLKYKKGKTIPGYTRLRQRTKVIGVWDDHDYGLNDAGKEFTEKVSNQKLLLDFLDEPLDSPRRKQHGVYASYIFGPVGKQIKVILLDTRYHRDPMFSDGTILGSAQRAWLERELKGPESAVTIIGSSIQVISNLSATTSPLFSLESWGRFPKERDFLFKLIADSKRKGVFFISGDVHFGEISRYDCAVEYPLYDITSSGLTQAVERVVPRALQFVVRFLAWLTPTTMRVMKSNCRYNSCTFGQPNFGVVEIDWDATPVTIKMEVRDTNGLPAVGVNVSLSSLRSGNSEYLSTGEYERHCVLESTLGWVVRYRLAILFCCTLTLLLLALMGIAYAVTLACRSCLRKCKRD</sequence>